<dbReference type="Pfam" id="PF24901">
    <property type="entry name" value="WHD_MCM7"/>
    <property type="match status" value="1"/>
</dbReference>
<dbReference type="GO" id="GO:0042555">
    <property type="term" value="C:MCM complex"/>
    <property type="evidence" value="ECO:0007669"/>
    <property type="project" value="TreeGrafter"/>
</dbReference>
<evidence type="ECO:0000256" key="9">
    <source>
        <dbReference type="RuleBase" id="RU004070"/>
    </source>
</evidence>
<evidence type="ECO:0000256" key="2">
    <source>
        <dbReference type="ARBA" id="ARBA00012551"/>
    </source>
</evidence>
<dbReference type="EC" id="3.6.4.12" evidence="2"/>
<dbReference type="InterPro" id="IPR027417">
    <property type="entry name" value="P-loop_NTPase"/>
</dbReference>
<dbReference type="SMART" id="SM00350">
    <property type="entry name" value="MCM"/>
    <property type="match status" value="1"/>
</dbReference>
<protein>
    <recommendedName>
        <fullName evidence="2">DNA helicase</fullName>
        <ecNumber evidence="2">3.6.4.12</ecNumber>
    </recommendedName>
</protein>
<keyword evidence="8" id="KW-0131">Cell cycle</keyword>
<evidence type="ECO:0000256" key="8">
    <source>
        <dbReference type="ARBA" id="ARBA00023306"/>
    </source>
</evidence>
<evidence type="ECO:0000256" key="1">
    <source>
        <dbReference type="ARBA" id="ARBA00008010"/>
    </source>
</evidence>
<keyword evidence="3" id="KW-0235">DNA replication</keyword>
<dbReference type="InParanoid" id="A0A674HCL6"/>
<dbReference type="GO" id="GO:0000727">
    <property type="term" value="P:double-strand break repair via break-induced replication"/>
    <property type="evidence" value="ECO:0007669"/>
    <property type="project" value="TreeGrafter"/>
</dbReference>
<evidence type="ECO:0000256" key="3">
    <source>
        <dbReference type="ARBA" id="ARBA00022705"/>
    </source>
</evidence>
<dbReference type="PROSITE" id="PS50051">
    <property type="entry name" value="MCM_2"/>
    <property type="match status" value="1"/>
</dbReference>
<accession>A0A674HCL6</accession>
<dbReference type="Pfam" id="PF17855">
    <property type="entry name" value="MCM_lid"/>
    <property type="match status" value="1"/>
</dbReference>
<dbReference type="AlphaFoldDB" id="A0A674HCL6"/>
<dbReference type="Pfam" id="PF00493">
    <property type="entry name" value="MCM"/>
    <property type="match status" value="1"/>
</dbReference>
<name>A0A674HCL6_TAEGU</name>
<dbReference type="Ensembl" id="ENSTGUT00000045176.1">
    <property type="protein sequence ID" value="ENSTGUP00000032690.1"/>
    <property type="gene ID" value="ENSTGUG00000029772.1"/>
</dbReference>
<dbReference type="GO" id="GO:0003697">
    <property type="term" value="F:single-stranded DNA binding"/>
    <property type="evidence" value="ECO:0007669"/>
    <property type="project" value="TreeGrafter"/>
</dbReference>
<comment type="similarity">
    <text evidence="1 9">Belongs to the MCM family.</text>
</comment>
<keyword evidence="6 9" id="KW-0067">ATP-binding</keyword>
<keyword evidence="4 9" id="KW-0547">Nucleotide-binding</keyword>
<dbReference type="PANTHER" id="PTHR11630:SF26">
    <property type="entry name" value="DNA REPLICATION LICENSING FACTOR MCM7"/>
    <property type="match status" value="1"/>
</dbReference>
<dbReference type="GO" id="GO:0005524">
    <property type="term" value="F:ATP binding"/>
    <property type="evidence" value="ECO:0007669"/>
    <property type="project" value="UniProtKB-KW"/>
</dbReference>
<evidence type="ECO:0000256" key="7">
    <source>
        <dbReference type="ARBA" id="ARBA00023125"/>
    </source>
</evidence>
<dbReference type="GO" id="GO:0005634">
    <property type="term" value="C:nucleus"/>
    <property type="evidence" value="ECO:0007669"/>
    <property type="project" value="TreeGrafter"/>
</dbReference>
<dbReference type="InterPro" id="IPR031327">
    <property type="entry name" value="MCM"/>
</dbReference>
<keyword evidence="7 9" id="KW-0238">DNA-binding</keyword>
<reference evidence="11" key="1">
    <citation type="submission" date="2025-08" db="UniProtKB">
        <authorList>
            <consortium name="Ensembl"/>
        </authorList>
    </citation>
    <scope>IDENTIFICATION</scope>
</reference>
<keyword evidence="5" id="KW-0347">Helicase</keyword>
<evidence type="ECO:0000313" key="11">
    <source>
        <dbReference type="Ensembl" id="ENSTGUP00000032690.1"/>
    </source>
</evidence>
<reference evidence="11" key="2">
    <citation type="submission" date="2025-09" db="UniProtKB">
        <authorList>
            <consortium name="Ensembl"/>
        </authorList>
    </citation>
    <scope>IDENTIFICATION</scope>
</reference>
<evidence type="ECO:0000313" key="12">
    <source>
        <dbReference type="Proteomes" id="UP000007754"/>
    </source>
</evidence>
<keyword evidence="12" id="KW-1185">Reference proteome</keyword>
<evidence type="ECO:0000259" key="10">
    <source>
        <dbReference type="PROSITE" id="PS50051"/>
    </source>
</evidence>
<dbReference type="GO" id="GO:0006271">
    <property type="term" value="P:DNA strand elongation involved in DNA replication"/>
    <property type="evidence" value="ECO:0007669"/>
    <property type="project" value="TreeGrafter"/>
</dbReference>
<feature type="domain" description="MCM C-terminal AAA(+) ATPase" evidence="10">
    <location>
        <begin position="52"/>
        <end position="181"/>
    </location>
</feature>
<proteinExistence type="inferred from homology"/>
<organism evidence="11 12">
    <name type="scientific">Taeniopygia guttata</name>
    <name type="common">Zebra finch</name>
    <name type="synonym">Poephila guttata</name>
    <dbReference type="NCBI Taxonomy" id="59729"/>
    <lineage>
        <taxon>Eukaryota</taxon>
        <taxon>Metazoa</taxon>
        <taxon>Chordata</taxon>
        <taxon>Craniata</taxon>
        <taxon>Vertebrata</taxon>
        <taxon>Euteleostomi</taxon>
        <taxon>Archelosauria</taxon>
        <taxon>Archosauria</taxon>
        <taxon>Dinosauria</taxon>
        <taxon>Saurischia</taxon>
        <taxon>Theropoda</taxon>
        <taxon>Coelurosauria</taxon>
        <taxon>Aves</taxon>
        <taxon>Neognathae</taxon>
        <taxon>Neoaves</taxon>
        <taxon>Telluraves</taxon>
        <taxon>Australaves</taxon>
        <taxon>Passeriformes</taxon>
        <taxon>Passeroidea</taxon>
        <taxon>Estrildidae</taxon>
        <taxon>Estrildinae</taxon>
        <taxon>Taeniopygia</taxon>
    </lineage>
</organism>
<dbReference type="GO" id="GO:0006270">
    <property type="term" value="P:DNA replication initiation"/>
    <property type="evidence" value="ECO:0007669"/>
    <property type="project" value="TreeGrafter"/>
</dbReference>
<dbReference type="OMA" id="CRNINIC"/>
<evidence type="ECO:0000256" key="6">
    <source>
        <dbReference type="ARBA" id="ARBA00022840"/>
    </source>
</evidence>
<dbReference type="InterPro" id="IPR001208">
    <property type="entry name" value="MCM_dom"/>
</dbReference>
<evidence type="ECO:0000256" key="4">
    <source>
        <dbReference type="ARBA" id="ARBA00022741"/>
    </source>
</evidence>
<sequence length="361" mass="39344">MPIFSLFLTISCPFFPSLYKFSPFSLIFSPGQYTTGRGSSGVGLTAAVLRQYTTGRGSSGVGLTAAVLGELALEGGALVLADRGVCCIDEFDKMAEGERVALHEALEQQSVAVAKAGVVASLNARCAVLAAANPALGRYDPRRSLEHNLQLPAALLSRFDLLWLLQDRPQRDRDLRLAQHITYVHQHCREPPSAFRPLDMKLMRRYLCACRRRCPRLPEALGEFLTAAYVELRRERGRGLYTSARTLLAVLRLSTALARLRLGAVVEKDDVTEALRLLEAARDSLRGDSEPVPRCPRPSEAIFGVLRELGGPGGRSVPLPHALEVLGARGFTPAQVSAALAEYEGLDVLQVNPARTRVTFV</sequence>
<dbReference type="PANTHER" id="PTHR11630">
    <property type="entry name" value="DNA REPLICATION LICENSING FACTOR MCM FAMILY MEMBER"/>
    <property type="match status" value="1"/>
</dbReference>
<dbReference type="PRINTS" id="PR01657">
    <property type="entry name" value="MCMFAMILY"/>
</dbReference>
<dbReference type="Gene3D" id="3.40.50.300">
    <property type="entry name" value="P-loop containing nucleotide triphosphate hydrolases"/>
    <property type="match status" value="1"/>
</dbReference>
<dbReference type="PROSITE" id="PS00847">
    <property type="entry name" value="MCM_1"/>
    <property type="match status" value="1"/>
</dbReference>
<dbReference type="Proteomes" id="UP000007754">
    <property type="component" value="Unplaced"/>
</dbReference>
<dbReference type="InterPro" id="IPR018525">
    <property type="entry name" value="MCM_CS"/>
</dbReference>
<evidence type="ECO:0000256" key="5">
    <source>
        <dbReference type="ARBA" id="ARBA00022806"/>
    </source>
</evidence>
<dbReference type="SUPFAM" id="SSF52540">
    <property type="entry name" value="P-loop containing nucleoside triphosphate hydrolases"/>
    <property type="match status" value="1"/>
</dbReference>
<dbReference type="GeneTree" id="ENSGT01150000286966"/>
<keyword evidence="5" id="KW-0378">Hydrolase</keyword>
<dbReference type="InterPro" id="IPR041562">
    <property type="entry name" value="MCM_lid"/>
</dbReference>
<dbReference type="GO" id="GO:0017116">
    <property type="term" value="F:single-stranded DNA helicase activity"/>
    <property type="evidence" value="ECO:0007669"/>
    <property type="project" value="TreeGrafter"/>
</dbReference>